<feature type="compositionally biased region" description="Polar residues" evidence="6">
    <location>
        <begin position="959"/>
        <end position="976"/>
    </location>
</feature>
<keyword evidence="4 7" id="KW-0472">Membrane</keyword>
<dbReference type="InterPro" id="IPR039509">
    <property type="entry name" value="SPATA31"/>
</dbReference>
<evidence type="ECO:0000256" key="3">
    <source>
        <dbReference type="ARBA" id="ARBA00022989"/>
    </source>
</evidence>
<feature type="compositionally biased region" description="Pro residues" evidence="6">
    <location>
        <begin position="481"/>
        <end position="493"/>
    </location>
</feature>
<feature type="compositionally biased region" description="Polar residues" evidence="6">
    <location>
        <begin position="911"/>
        <end position="933"/>
    </location>
</feature>
<feature type="region of interest" description="Disordered" evidence="6">
    <location>
        <begin position="1229"/>
        <end position="1267"/>
    </location>
</feature>
<feature type="compositionally biased region" description="Acidic residues" evidence="6">
    <location>
        <begin position="847"/>
        <end position="858"/>
    </location>
</feature>
<evidence type="ECO:0000259" key="9">
    <source>
        <dbReference type="Pfam" id="PF15371"/>
    </source>
</evidence>
<evidence type="ECO:0000256" key="5">
    <source>
        <dbReference type="ARBA" id="ARBA00035009"/>
    </source>
</evidence>
<feature type="compositionally biased region" description="Polar residues" evidence="6">
    <location>
        <begin position="1025"/>
        <end position="1038"/>
    </location>
</feature>
<keyword evidence="2 7" id="KW-0812">Transmembrane</keyword>
<dbReference type="RefSeq" id="XP_060055230.1">
    <property type="nucleotide sequence ID" value="XM_060199247.1"/>
</dbReference>
<feature type="domain" description="SPATA31-like" evidence="9">
    <location>
        <begin position="52"/>
        <end position="138"/>
    </location>
</feature>
<dbReference type="PANTHER" id="PTHR21859:SF15">
    <property type="entry name" value="PROTEIN SPATA31F1-RELATED"/>
    <property type="match status" value="1"/>
</dbReference>
<evidence type="ECO:0000259" key="8">
    <source>
        <dbReference type="Pfam" id="PF14650"/>
    </source>
</evidence>
<feature type="region of interest" description="Disordered" evidence="6">
    <location>
        <begin position="481"/>
        <end position="501"/>
    </location>
</feature>
<comment type="subcellular location">
    <subcellularLocation>
        <location evidence="1">Membrane</location>
        <topology evidence="1">Single-pass membrane protein</topology>
    </subcellularLocation>
</comment>
<feature type="region of interest" description="Disordered" evidence="6">
    <location>
        <begin position="820"/>
        <end position="874"/>
    </location>
</feature>
<sequence length="1363" mass="151413">MLNPTNVLWDTGCSICTYGSIFIIILIIWQVKRTYRGLKTEPKRSCCRRHRRVRQRTRDTAAKDRRHSWEETEKPKKLLSVIKSQGWLPQEGSVRRLLCADPNCNICNDVVLDIQQLLVGEKTLLCPTSPEPLQDSSCQEIMSTQNVPYGQNQGHHSPHTKEHSIPTQTSVSAAQSTGCFQEHCNEQVPNSSEQMSKFQLKQEFEASDMPIGPKSSSMCEKPMALVNKQTIVQYSSNFLHRNQDQQQPLNSQVSMLTLNKEITTTTLTNPVALHMVTVLPDHPPILSPDILRLLEVHVKKWLHFQKWGLPRRVEESLRQLMPYPPLFYQPKNSQPLSFIQNDITKLPVETFGTISYQTWGCCIKGQPTQAFWVSEWSIISLELRDHYQQIPNHTPLVLPSPALKDLSALYPLPGQQVNESVNFWQQKYSQLFCGLPSLHSESLVDTFLGSQGLSMNGGLPQDPIKDHFFIKELSLLPLLPKTPPKAAPPPSPSSPSWITQSDHQQTQANVPFLTLDQCEALEWHVLQRQLQLQWGWPAILQRSQLSLTSIKSKSCDTTQSPESVKTSWPEKSISVLTRDLLYFPEHARRLLEFHLQRQLTHHRWGLPPKIQQSMQLLLAPTEQQALALSSIALENTSLSQPTAQMPSVAGDLFTHTVNPEPIDMPHLFAQAKAILQSHIDSKCGQIHQGKVPVCVYSSWEYIIPGGLKVSPFFCLPESKPLELQATPEPNPQKRVGAEALGQLQAPSRAVTEHPKLPCALPEGTVEKLETTLRHKYLAFLSGLPALYYVALSRAVLPEVTAQAIPPKTMTEPEQILTEPLTQGTPSEEQHPGPEPGAQDSNQTPADTADEIQTDEQEEGLAKTEPLHTQSETASPIALKKPFLNKLNFHVRKKTLELQLGIPTKAKKSRDQTQVISENGSTQETLGSLSNQGEASLPKEPSHPDTACTPDPKWLHLKQQLANELKSIQQNQKQPSPSVAAHGSESSWVSKISQQPRGDMTEAQVLCVQLEASANKPSLQEPWSPGAQSSGKSKDSAQVPTPTTKTDDPKLAGGHGEGDAGFVLSPTREESQPSAVQSPAGMRQSRTPHSLRRRNRTLHLDAPGQHSPQLKLPQQAPVVRQGKEAERHLQDVQTKAKATLKPARIPQSAQPVAPRGARGQPFLGHLPQGSPLQRHPPRGQLLLGQVMPVQTHKRHGPPESGLRNKMKSFLHCINPKTEDRRHEDSMLLVAEKGPKTRRENVGKSLPPPTSPRGRTKTEKTRGSPQAPIPLTQKKVGVAFLAGPHSPDCKLRQRFSTHHLLPASVLGHRHHCPRHCPQRAFASQSGAHANSHLPSQMETVTSNSKVCSRALSPVKSPKALCLHPA</sequence>
<gene>
    <name evidence="11" type="primary">LOC103113372</name>
</gene>
<proteinExistence type="inferred from homology"/>
<protein>
    <submittedName>
        <fullName evidence="11">Protein SPATA31F1-like</fullName>
    </submittedName>
</protein>
<evidence type="ECO:0000256" key="6">
    <source>
        <dbReference type="SAM" id="MobiDB-lite"/>
    </source>
</evidence>
<keyword evidence="10" id="KW-1185">Reference proteome</keyword>
<dbReference type="Proteomes" id="UP001652624">
    <property type="component" value="Chromosome 10"/>
</dbReference>
<organism evidence="10 11">
    <name type="scientific">Erinaceus europaeus</name>
    <name type="common">Western European hedgehog</name>
    <dbReference type="NCBI Taxonomy" id="9365"/>
    <lineage>
        <taxon>Eukaryota</taxon>
        <taxon>Metazoa</taxon>
        <taxon>Chordata</taxon>
        <taxon>Craniata</taxon>
        <taxon>Vertebrata</taxon>
        <taxon>Euteleostomi</taxon>
        <taxon>Mammalia</taxon>
        <taxon>Eutheria</taxon>
        <taxon>Laurasiatheria</taxon>
        <taxon>Eulipotyphla</taxon>
        <taxon>Erinaceidae</taxon>
        <taxon>Erinaceinae</taxon>
        <taxon>Erinaceus</taxon>
    </lineage>
</organism>
<feature type="region of interest" description="Disordered" evidence="6">
    <location>
        <begin position="904"/>
        <end position="996"/>
    </location>
</feature>
<dbReference type="Pfam" id="PF15371">
    <property type="entry name" value="DUF4599"/>
    <property type="match status" value="1"/>
</dbReference>
<dbReference type="GeneID" id="103113372"/>
<comment type="similarity">
    <text evidence="5">Belongs to the SPATA31 family.</text>
</comment>
<feature type="compositionally biased region" description="Basic and acidic residues" evidence="6">
    <location>
        <begin position="1120"/>
        <end position="1129"/>
    </location>
</feature>
<keyword evidence="3 7" id="KW-1133">Transmembrane helix</keyword>
<evidence type="ECO:0000256" key="7">
    <source>
        <dbReference type="SAM" id="Phobius"/>
    </source>
</evidence>
<feature type="transmembrane region" description="Helical" evidence="7">
    <location>
        <begin position="6"/>
        <end position="29"/>
    </location>
</feature>
<accession>A0ABM3Y2D6</accession>
<dbReference type="Pfam" id="PF14650">
    <property type="entry name" value="FAM75"/>
    <property type="match status" value="1"/>
</dbReference>
<evidence type="ECO:0000313" key="11">
    <source>
        <dbReference type="RefSeq" id="XP_060055230.1"/>
    </source>
</evidence>
<feature type="compositionally biased region" description="Polar residues" evidence="6">
    <location>
        <begin position="983"/>
        <end position="995"/>
    </location>
</feature>
<feature type="region of interest" description="Disordered" evidence="6">
    <location>
        <begin position="1014"/>
        <end position="1155"/>
    </location>
</feature>
<dbReference type="InterPro" id="IPR027970">
    <property type="entry name" value="SPATA31-like"/>
</dbReference>
<feature type="compositionally biased region" description="Basic and acidic residues" evidence="6">
    <location>
        <begin position="1231"/>
        <end position="1240"/>
    </location>
</feature>
<evidence type="ECO:0000256" key="2">
    <source>
        <dbReference type="ARBA" id="ARBA00022692"/>
    </source>
</evidence>
<dbReference type="PANTHER" id="PTHR21859">
    <property type="entry name" value="ACROSOME-SPECIFIC PROTEIN"/>
    <property type="match status" value="1"/>
</dbReference>
<reference evidence="11" key="1">
    <citation type="submission" date="2025-08" db="UniProtKB">
        <authorList>
            <consortium name="RefSeq"/>
        </authorList>
    </citation>
    <scope>IDENTIFICATION</scope>
</reference>
<evidence type="ECO:0000256" key="1">
    <source>
        <dbReference type="ARBA" id="ARBA00004167"/>
    </source>
</evidence>
<evidence type="ECO:0000256" key="4">
    <source>
        <dbReference type="ARBA" id="ARBA00023136"/>
    </source>
</evidence>
<name>A0ABM3Y2D6_ERIEU</name>
<feature type="domain" description="SPATA31" evidence="8">
    <location>
        <begin position="487"/>
        <end position="618"/>
    </location>
</feature>
<evidence type="ECO:0000313" key="10">
    <source>
        <dbReference type="Proteomes" id="UP001652624"/>
    </source>
</evidence>